<feature type="domain" description="GDP/GTP exchange factor Sec2 N-terminal" evidence="3">
    <location>
        <begin position="130"/>
        <end position="218"/>
    </location>
</feature>
<dbReference type="PANTHER" id="PTHR14430">
    <property type="entry name" value="RABIN3-RELATED"/>
    <property type="match status" value="1"/>
</dbReference>
<dbReference type="EMBL" id="CP051139">
    <property type="protein sequence ID" value="QIW94496.1"/>
    <property type="molecule type" value="Genomic_DNA"/>
</dbReference>
<dbReference type="InterPro" id="IPR040351">
    <property type="entry name" value="RAB3IL/RAB3IP/Sec2"/>
</dbReference>
<dbReference type="PANTHER" id="PTHR14430:SF4">
    <property type="entry name" value="GDP_GTP EXCHANGE FACTOR SEC2 N-TERMINAL DOMAIN-CONTAINING PROTEIN"/>
    <property type="match status" value="1"/>
</dbReference>
<dbReference type="GO" id="GO:0005085">
    <property type="term" value="F:guanyl-nucleotide exchange factor activity"/>
    <property type="evidence" value="ECO:0007669"/>
    <property type="project" value="InterPro"/>
</dbReference>
<dbReference type="GO" id="GO:0051286">
    <property type="term" value="C:cell tip"/>
    <property type="evidence" value="ECO:0007669"/>
    <property type="project" value="TreeGrafter"/>
</dbReference>
<feature type="region of interest" description="Disordered" evidence="2">
    <location>
        <begin position="84"/>
        <end position="131"/>
    </location>
</feature>
<dbReference type="GO" id="GO:0006887">
    <property type="term" value="P:exocytosis"/>
    <property type="evidence" value="ECO:0007669"/>
    <property type="project" value="TreeGrafter"/>
</dbReference>
<dbReference type="InterPro" id="IPR009449">
    <property type="entry name" value="Sec2_N"/>
</dbReference>
<dbReference type="Pfam" id="PF06428">
    <property type="entry name" value="Sec2p"/>
    <property type="match status" value="1"/>
</dbReference>
<dbReference type="GO" id="GO:0070319">
    <property type="term" value="C:Golgi to plasma membrane transport vesicle"/>
    <property type="evidence" value="ECO:0007669"/>
    <property type="project" value="TreeGrafter"/>
</dbReference>
<dbReference type="OrthoDB" id="5560525at2759"/>
<evidence type="ECO:0000256" key="2">
    <source>
        <dbReference type="SAM" id="MobiDB-lite"/>
    </source>
</evidence>
<gene>
    <name evidence="4" type="ORF">AMS68_000014</name>
</gene>
<evidence type="ECO:0000313" key="5">
    <source>
        <dbReference type="Proteomes" id="UP000503462"/>
    </source>
</evidence>
<accession>A0A6H0XIF0</accession>
<name>A0A6H0XIF0_9PEZI</name>
<keyword evidence="5" id="KW-1185">Reference proteome</keyword>
<sequence>MATTEPAGAAWSTGIERTNDNAKHDGRHVPHDSALSVAGLSDQDHIIRELQDEVRQLAERVTSDSQRFAEYENEIRVLTAELRSEKRKQLSDTQADPITPIGRPTPPGISRFGSFIGNRKPSTPTSPNRERELEAALAQERIQRLAAEKKVNEVNGEIEELSTTLFQQANEMVSTERKENAALRERIRVLEERDAKTAVRLAALEQRDSDRKRRMEKLENAIKRIERAKALLVPR</sequence>
<keyword evidence="1" id="KW-0175">Coiled coil</keyword>
<evidence type="ECO:0000313" key="4">
    <source>
        <dbReference type="EMBL" id="QIW94496.1"/>
    </source>
</evidence>
<evidence type="ECO:0000256" key="1">
    <source>
        <dbReference type="ARBA" id="ARBA00023054"/>
    </source>
</evidence>
<feature type="region of interest" description="Disordered" evidence="2">
    <location>
        <begin position="1"/>
        <end position="28"/>
    </location>
</feature>
<reference evidence="4 5" key="1">
    <citation type="journal article" date="2016" name="Sci. Rep.">
        <title>Peltaster fructicola genome reveals evolution from an invasive phytopathogen to an ectophytic parasite.</title>
        <authorList>
            <person name="Xu C."/>
            <person name="Chen H."/>
            <person name="Gleason M.L."/>
            <person name="Xu J.R."/>
            <person name="Liu H."/>
            <person name="Zhang R."/>
            <person name="Sun G."/>
        </authorList>
    </citation>
    <scope>NUCLEOTIDE SEQUENCE [LARGE SCALE GENOMIC DNA]</scope>
    <source>
        <strain evidence="4 5">LNHT1506</strain>
    </source>
</reference>
<dbReference type="AlphaFoldDB" id="A0A6H0XIF0"/>
<feature type="compositionally biased region" description="Basic and acidic residues" evidence="2">
    <location>
        <begin position="17"/>
        <end position="28"/>
    </location>
</feature>
<evidence type="ECO:0000259" key="3">
    <source>
        <dbReference type="Pfam" id="PF06428"/>
    </source>
</evidence>
<dbReference type="SUPFAM" id="SSF144284">
    <property type="entry name" value="Sec2 N-terminal region"/>
    <property type="match status" value="1"/>
</dbReference>
<organism evidence="4 5">
    <name type="scientific">Peltaster fructicola</name>
    <dbReference type="NCBI Taxonomy" id="286661"/>
    <lineage>
        <taxon>Eukaryota</taxon>
        <taxon>Fungi</taxon>
        <taxon>Dikarya</taxon>
        <taxon>Ascomycota</taxon>
        <taxon>Pezizomycotina</taxon>
        <taxon>Dothideomycetes</taxon>
        <taxon>Dothideomycetes incertae sedis</taxon>
        <taxon>Peltaster</taxon>
    </lineage>
</organism>
<proteinExistence type="predicted"/>
<dbReference type="Gene3D" id="6.10.140.910">
    <property type="match status" value="1"/>
</dbReference>
<protein>
    <recommendedName>
        <fullName evidence="3">GDP/GTP exchange factor Sec2 N-terminal domain-containing protein</fullName>
    </recommendedName>
</protein>
<dbReference type="Proteomes" id="UP000503462">
    <property type="component" value="Chromosome 1"/>
</dbReference>